<sequence>MDIITNIETCALQLEKLKKPTQAETLRQHCTGYALLNQNDASLKLEEQIKNSKIIDYDPTSTLTTKFQRQLCKLRKEGKLDTNRYFKMYPSDCNQPRIYGMNKAHKPEKDYPMRPVVSTINTPPYGTSDYLVKIIQPTLNKNKSRLMNSNSFVSEAKQWIIDHNEVQVSFDIVYLYPFIPIDETIPVIIDILNADIVDLKTRTKLTLADIHQVIELSLSICYFLYENNIRVIPNSGPIGLSLMVVMAEAFLQNIERKSLNIAIVYTSEPKIYKRYVDDCHARFASIKQQQMFLNILREQHPAIKYTVELENDLKQLNFLDINITNTGSGAYEFQIHRKEAITNVQLKPNSNINPNIIIGVFKGFLCRAKRICSQKHLQKKIDFLIDIRRLCENELKTHAPAKKPILNERLRTVRCQWAQDHLHWTFEDWTRIAFSDESSISLSSNSVQYVRCHTDERYDDKCVLCHEKRSRGNCMIWGAFTVHDYTPLYRVIHN</sequence>
<dbReference type="Gene3D" id="3.30.420.10">
    <property type="entry name" value="Ribonuclease H-like superfamily/Ribonuclease H"/>
    <property type="match status" value="1"/>
</dbReference>
<reference evidence="2" key="1">
    <citation type="submission" date="2025-08" db="UniProtKB">
        <authorList>
            <consortium name="RefSeq"/>
        </authorList>
    </citation>
    <scope>IDENTIFICATION</scope>
</reference>
<dbReference type="InterPro" id="IPR036397">
    <property type="entry name" value="RNaseH_sf"/>
</dbReference>
<dbReference type="Proteomes" id="UP001652625">
    <property type="component" value="Chromosome 13"/>
</dbReference>
<dbReference type="PANTHER" id="PTHR21301:SF10">
    <property type="entry name" value="REVERSE TRANSCRIPTASE DOMAIN-CONTAINING PROTEIN"/>
    <property type="match status" value="1"/>
</dbReference>
<accession>A0ABM4DBY9</accession>
<keyword evidence="1" id="KW-1185">Reference proteome</keyword>
<protein>
    <submittedName>
        <fullName evidence="2">Uncharacterized protein LOC136089751</fullName>
    </submittedName>
</protein>
<dbReference type="RefSeq" id="XP_065671904.1">
    <property type="nucleotide sequence ID" value="XM_065815832.1"/>
</dbReference>
<dbReference type="GeneID" id="136089751"/>
<organism evidence="1 2">
    <name type="scientific">Hydra vulgaris</name>
    <name type="common">Hydra</name>
    <name type="synonym">Hydra attenuata</name>
    <dbReference type="NCBI Taxonomy" id="6087"/>
    <lineage>
        <taxon>Eukaryota</taxon>
        <taxon>Metazoa</taxon>
        <taxon>Cnidaria</taxon>
        <taxon>Hydrozoa</taxon>
        <taxon>Hydroidolina</taxon>
        <taxon>Anthoathecata</taxon>
        <taxon>Aplanulata</taxon>
        <taxon>Hydridae</taxon>
        <taxon>Hydra</taxon>
    </lineage>
</organism>
<name>A0ABM4DBY9_HYDVU</name>
<evidence type="ECO:0000313" key="1">
    <source>
        <dbReference type="Proteomes" id="UP001652625"/>
    </source>
</evidence>
<proteinExistence type="predicted"/>
<dbReference type="PANTHER" id="PTHR21301">
    <property type="entry name" value="REVERSE TRANSCRIPTASE"/>
    <property type="match status" value="1"/>
</dbReference>
<evidence type="ECO:0000313" key="2">
    <source>
        <dbReference type="RefSeq" id="XP_065671904.1"/>
    </source>
</evidence>
<gene>
    <name evidence="2" type="primary">LOC136089751</name>
</gene>